<organism evidence="2 3">
    <name type="scientific">Cellulophaga geojensis KL-A</name>
    <dbReference type="NCBI Taxonomy" id="1328323"/>
    <lineage>
        <taxon>Bacteria</taxon>
        <taxon>Pseudomonadati</taxon>
        <taxon>Bacteroidota</taxon>
        <taxon>Flavobacteriia</taxon>
        <taxon>Flavobacteriales</taxon>
        <taxon>Flavobacteriaceae</taxon>
        <taxon>Cellulophaga</taxon>
    </lineage>
</organism>
<dbReference type="RefSeq" id="WP_034647484.1">
    <property type="nucleotide sequence ID" value="NZ_ARZX01000089.1"/>
</dbReference>
<dbReference type="NCBIfam" id="NF041635">
    <property type="entry name" value="STM3941_fam"/>
    <property type="match status" value="1"/>
</dbReference>
<gene>
    <name evidence="2" type="ORF">KLA_17469</name>
</gene>
<accession>A0ABN0RJ69</accession>
<dbReference type="EMBL" id="ARZX01000089">
    <property type="protein sequence ID" value="EWH08759.1"/>
    <property type="molecule type" value="Genomic_DNA"/>
</dbReference>
<proteinExistence type="predicted"/>
<evidence type="ECO:0000313" key="2">
    <source>
        <dbReference type="EMBL" id="EWH08759.1"/>
    </source>
</evidence>
<comment type="caution">
    <text evidence="2">The sequence shown here is derived from an EMBL/GenBank/DDBJ whole genome shotgun (WGS) entry which is preliminary data.</text>
</comment>
<sequence length="177" mass="20406">MKMEEKIIEINKIKIIGLIGLSLIFVLLGIWIAYYAPIVNIEILNNNIFRKSIGFLSIIFFGGMGILIAKKLFENKYGIKINDEGIYDNSTSINSGLIKWENIESIEKSKVVNQNFIRVIVNNPNDFINRQKNILTRKNVETNFKKFGSPIQISTNGLKIKFEELYEIMTSELNKRK</sequence>
<reference evidence="2 3" key="1">
    <citation type="journal article" date="2014" name="Genome Announc.">
        <title>Draft Genome Sequence of the Carrageenan-Degrading Bacterium Cellulophaga sp. Strain KL-A, Isolated from Decaying Marine Algae.</title>
        <authorList>
            <person name="Shan D."/>
            <person name="Ying J."/>
            <person name="Li X."/>
            <person name="Gao Z."/>
            <person name="Wei G."/>
            <person name="Shao Z."/>
        </authorList>
    </citation>
    <scope>NUCLEOTIDE SEQUENCE [LARGE SCALE GENOMIC DNA]</scope>
    <source>
        <strain evidence="2 3">KL-A</strain>
    </source>
</reference>
<keyword evidence="1" id="KW-0812">Transmembrane</keyword>
<dbReference type="InterPro" id="IPR048136">
    <property type="entry name" value="STM3941-like"/>
</dbReference>
<keyword evidence="3" id="KW-1185">Reference proteome</keyword>
<protein>
    <submittedName>
        <fullName evidence="2">Uncharacterized protein</fullName>
    </submittedName>
</protein>
<evidence type="ECO:0000313" key="3">
    <source>
        <dbReference type="Proteomes" id="UP000019275"/>
    </source>
</evidence>
<keyword evidence="1" id="KW-1133">Transmembrane helix</keyword>
<feature type="transmembrane region" description="Helical" evidence="1">
    <location>
        <begin position="15"/>
        <end position="36"/>
    </location>
</feature>
<keyword evidence="1" id="KW-0472">Membrane</keyword>
<dbReference type="Proteomes" id="UP000019275">
    <property type="component" value="Unassembled WGS sequence"/>
</dbReference>
<feature type="transmembrane region" description="Helical" evidence="1">
    <location>
        <begin position="48"/>
        <end position="69"/>
    </location>
</feature>
<evidence type="ECO:0000256" key="1">
    <source>
        <dbReference type="SAM" id="Phobius"/>
    </source>
</evidence>
<name>A0ABN0RJ69_9FLAO</name>